<evidence type="ECO:0000256" key="1">
    <source>
        <dbReference type="SAM" id="Phobius"/>
    </source>
</evidence>
<feature type="transmembrane region" description="Helical" evidence="1">
    <location>
        <begin position="59"/>
        <end position="83"/>
    </location>
</feature>
<gene>
    <name evidence="2" type="ORF">EDS130_LOCUS29327</name>
</gene>
<dbReference type="SUPFAM" id="SSF81321">
    <property type="entry name" value="Family A G protein-coupled receptor-like"/>
    <property type="match status" value="1"/>
</dbReference>
<sequence>MLPCSLSITNLKTRCGITNCAYENGSTAFLLLIIRVWFQKFRINQRFRWKKYRKMIFQLLSISSIYLVLLFPPMILLCFYSSGLSSSIGAEFYSASLYLSYLITLLLPLVSTFSLPDIHKKFMDIFSFHQQTNRVSPLNIPIPK</sequence>
<keyword evidence="1" id="KW-0812">Transmembrane</keyword>
<evidence type="ECO:0000313" key="2">
    <source>
        <dbReference type="EMBL" id="CAF1276907.1"/>
    </source>
</evidence>
<dbReference type="Proteomes" id="UP000663852">
    <property type="component" value="Unassembled WGS sequence"/>
</dbReference>
<keyword evidence="1" id="KW-1133">Transmembrane helix</keyword>
<dbReference type="EMBL" id="CAJNOJ010000197">
    <property type="protein sequence ID" value="CAF1276907.1"/>
    <property type="molecule type" value="Genomic_DNA"/>
</dbReference>
<name>A0A815C7Z0_ADIRI</name>
<organism evidence="2 3">
    <name type="scientific">Adineta ricciae</name>
    <name type="common">Rotifer</name>
    <dbReference type="NCBI Taxonomy" id="249248"/>
    <lineage>
        <taxon>Eukaryota</taxon>
        <taxon>Metazoa</taxon>
        <taxon>Spiralia</taxon>
        <taxon>Gnathifera</taxon>
        <taxon>Rotifera</taxon>
        <taxon>Eurotatoria</taxon>
        <taxon>Bdelloidea</taxon>
        <taxon>Adinetida</taxon>
        <taxon>Adinetidae</taxon>
        <taxon>Adineta</taxon>
    </lineage>
</organism>
<feature type="transmembrane region" description="Helical" evidence="1">
    <location>
        <begin position="21"/>
        <end position="38"/>
    </location>
</feature>
<proteinExistence type="predicted"/>
<evidence type="ECO:0000313" key="3">
    <source>
        <dbReference type="Proteomes" id="UP000663852"/>
    </source>
</evidence>
<comment type="caution">
    <text evidence="2">The sequence shown here is derived from an EMBL/GenBank/DDBJ whole genome shotgun (WGS) entry which is preliminary data.</text>
</comment>
<reference evidence="2" key="1">
    <citation type="submission" date="2021-02" db="EMBL/GenBank/DDBJ databases">
        <authorList>
            <person name="Nowell W R."/>
        </authorList>
    </citation>
    <scope>NUCLEOTIDE SEQUENCE</scope>
</reference>
<dbReference type="AlphaFoldDB" id="A0A815C7Z0"/>
<protein>
    <submittedName>
        <fullName evidence="2">Uncharacterized protein</fullName>
    </submittedName>
</protein>
<keyword evidence="1" id="KW-0472">Membrane</keyword>
<dbReference type="Gene3D" id="1.20.1070.10">
    <property type="entry name" value="Rhodopsin 7-helix transmembrane proteins"/>
    <property type="match status" value="1"/>
</dbReference>
<accession>A0A815C7Z0</accession>
<feature type="transmembrane region" description="Helical" evidence="1">
    <location>
        <begin position="95"/>
        <end position="115"/>
    </location>
</feature>